<comment type="caution">
    <text evidence="2">The sequence shown here is derived from an EMBL/GenBank/DDBJ whole genome shotgun (WGS) entry which is preliminary data.</text>
</comment>
<gene>
    <name evidence="2" type="ORF">B4923_02525</name>
</gene>
<name>A0A2U1U000_9GAMM</name>
<proteinExistence type="predicted"/>
<dbReference type="Gene3D" id="1.20.1440.40">
    <property type="entry name" value="YqcC-like"/>
    <property type="match status" value="1"/>
</dbReference>
<dbReference type="InterPro" id="IPR023376">
    <property type="entry name" value="YqcC-like_dom"/>
</dbReference>
<dbReference type="RefSeq" id="WP_109052791.1">
    <property type="nucleotide sequence ID" value="NZ_QDKJ01000002.1"/>
</dbReference>
<dbReference type="SUPFAM" id="SSF158452">
    <property type="entry name" value="YqcC-like"/>
    <property type="match status" value="1"/>
</dbReference>
<dbReference type="GO" id="GO:0044010">
    <property type="term" value="P:single-species biofilm formation"/>
    <property type="evidence" value="ECO:0007669"/>
    <property type="project" value="TreeGrafter"/>
</dbReference>
<evidence type="ECO:0000313" key="2">
    <source>
        <dbReference type="EMBL" id="PWC14932.1"/>
    </source>
</evidence>
<dbReference type="Pfam" id="PF04287">
    <property type="entry name" value="DUF446"/>
    <property type="match status" value="1"/>
</dbReference>
<dbReference type="PIRSF" id="PIRSF006257">
    <property type="entry name" value="UCP006257"/>
    <property type="match status" value="1"/>
</dbReference>
<feature type="domain" description="YqcC-like" evidence="1">
    <location>
        <begin position="6"/>
        <end position="103"/>
    </location>
</feature>
<dbReference type="AlphaFoldDB" id="A0A2U1U000"/>
<sequence>MSIESQVRQSLFDLERVLRDSPFWEVSPPDAAAFNSVEPFCIDTMSAVQWLQWVLLPRMHALLDSGAPLPEKFLLLPYFEEALDGAPEDIEPVLLCVGQLDTLFIKNEQGRFDLDEDGASDENSDA</sequence>
<evidence type="ECO:0000313" key="3">
    <source>
        <dbReference type="Proteomes" id="UP000245138"/>
    </source>
</evidence>
<protein>
    <recommendedName>
        <fullName evidence="1">YqcC-like domain-containing protein</fullName>
    </recommendedName>
</protein>
<dbReference type="EMBL" id="QDKJ01000002">
    <property type="protein sequence ID" value="PWC14932.1"/>
    <property type="molecule type" value="Genomic_DNA"/>
</dbReference>
<keyword evidence="3" id="KW-1185">Reference proteome</keyword>
<dbReference type="InterPro" id="IPR036814">
    <property type="entry name" value="YqcC-like_sf"/>
</dbReference>
<organism evidence="2 3">
    <name type="scientific">Brenneria roseae subsp. americana</name>
    <dbReference type="NCBI Taxonomy" id="1508507"/>
    <lineage>
        <taxon>Bacteria</taxon>
        <taxon>Pseudomonadati</taxon>
        <taxon>Pseudomonadota</taxon>
        <taxon>Gammaproteobacteria</taxon>
        <taxon>Enterobacterales</taxon>
        <taxon>Pectobacteriaceae</taxon>
        <taxon>Brenneria</taxon>
    </lineage>
</organism>
<accession>A0A2U1U000</accession>
<dbReference type="OrthoDB" id="8794567at2"/>
<dbReference type="Proteomes" id="UP000245138">
    <property type="component" value="Unassembled WGS sequence"/>
</dbReference>
<dbReference type="InterPro" id="IPR007384">
    <property type="entry name" value="UCP006257"/>
</dbReference>
<reference evidence="2 3" key="1">
    <citation type="submission" date="2018-04" db="EMBL/GenBank/DDBJ databases">
        <title>Brenneria corticis sp.nov.</title>
        <authorList>
            <person name="Li Y."/>
        </authorList>
    </citation>
    <scope>NUCLEOTIDE SEQUENCE [LARGE SCALE GENOMIC DNA]</scope>
    <source>
        <strain evidence="2 3">LMG 27715</strain>
    </source>
</reference>
<evidence type="ECO:0000259" key="1">
    <source>
        <dbReference type="Pfam" id="PF04287"/>
    </source>
</evidence>
<dbReference type="PANTHER" id="PTHR39586">
    <property type="entry name" value="CYTOPLASMIC PROTEIN-RELATED"/>
    <property type="match status" value="1"/>
</dbReference>
<dbReference type="PANTHER" id="PTHR39586:SF1">
    <property type="entry name" value="CYTOPLASMIC PROTEIN"/>
    <property type="match status" value="1"/>
</dbReference>